<dbReference type="NCBIfam" id="TIGR01617">
    <property type="entry name" value="arsC_related"/>
    <property type="match status" value="1"/>
</dbReference>
<accession>A0ABV1S1D4</accession>
<dbReference type="Gene3D" id="3.40.30.10">
    <property type="entry name" value="Glutaredoxin"/>
    <property type="match status" value="1"/>
</dbReference>
<evidence type="ECO:0000256" key="1">
    <source>
        <dbReference type="PROSITE-ProRule" id="PRU01282"/>
    </source>
</evidence>
<comment type="caution">
    <text evidence="2">The sequence shown here is derived from an EMBL/GenBank/DDBJ whole genome shotgun (WGS) entry which is preliminary data.</text>
</comment>
<keyword evidence="3" id="KW-1185">Reference proteome</keyword>
<dbReference type="InterPro" id="IPR036249">
    <property type="entry name" value="Thioredoxin-like_sf"/>
</dbReference>
<protein>
    <submittedName>
        <fullName evidence="2">Arsenate reductase family protein</fullName>
    </submittedName>
</protein>
<comment type="similarity">
    <text evidence="1">Belongs to the ArsC family.</text>
</comment>
<dbReference type="PANTHER" id="PTHR30041:SF8">
    <property type="entry name" value="PROTEIN YFFB"/>
    <property type="match status" value="1"/>
</dbReference>
<dbReference type="InterPro" id="IPR006504">
    <property type="entry name" value="Tscrpt_reg_Spx/MgsR"/>
</dbReference>
<reference evidence="2 3" key="1">
    <citation type="submission" date="2024-06" db="EMBL/GenBank/DDBJ databases">
        <title>Construction of an artificial bacterial consortium using nitrogen cycle bacteria from Cuatro Cienegas Basin and a mangrove forest.</title>
        <authorList>
            <person name="Aguilera-Najera D."/>
            <person name="Marquez-Cianci L."/>
            <person name="Martinez-Perez E."/>
            <person name="Rosas-Barrera M."/>
            <person name="Rodriguez-Cruz U.E."/>
            <person name="Tapia-Lopez R."/>
            <person name="Eguiarte L.E."/>
            <person name="Souza-Saldivar V."/>
        </authorList>
    </citation>
    <scope>NUCLEOTIDE SEQUENCE [LARGE SCALE GENOMIC DNA]</scope>
    <source>
        <strain evidence="2 3">S14-15</strain>
    </source>
</reference>
<dbReference type="SUPFAM" id="SSF52833">
    <property type="entry name" value="Thioredoxin-like"/>
    <property type="match status" value="1"/>
</dbReference>
<dbReference type="CDD" id="cd03036">
    <property type="entry name" value="ArsC_like"/>
    <property type="match status" value="1"/>
</dbReference>
<evidence type="ECO:0000313" key="2">
    <source>
        <dbReference type="EMBL" id="MER3120344.1"/>
    </source>
</evidence>
<dbReference type="Pfam" id="PF03960">
    <property type="entry name" value="ArsC"/>
    <property type="match status" value="1"/>
</dbReference>
<proteinExistence type="inferred from homology"/>
<dbReference type="PANTHER" id="PTHR30041">
    <property type="entry name" value="ARSENATE REDUCTASE"/>
    <property type="match status" value="1"/>
</dbReference>
<name>A0ABV1S1D4_BACAB</name>
<gene>
    <name evidence="2" type="ORF">ABQG71_03970</name>
</gene>
<dbReference type="PROSITE" id="PS51353">
    <property type="entry name" value="ARSC"/>
    <property type="match status" value="1"/>
</dbReference>
<dbReference type="Proteomes" id="UP001467674">
    <property type="component" value="Unassembled WGS sequence"/>
</dbReference>
<dbReference type="InterPro" id="IPR006660">
    <property type="entry name" value="Arsenate_reductase-like"/>
</dbReference>
<dbReference type="EMBL" id="JBEOME010000001">
    <property type="protein sequence ID" value="MER3120344.1"/>
    <property type="molecule type" value="Genomic_DNA"/>
</dbReference>
<organism evidence="2 3">
    <name type="scientific">Bacillus altitudinis</name>
    <dbReference type="NCBI Taxonomy" id="293387"/>
    <lineage>
        <taxon>Bacteria</taxon>
        <taxon>Bacillati</taxon>
        <taxon>Bacillota</taxon>
        <taxon>Bacilli</taxon>
        <taxon>Bacillales</taxon>
        <taxon>Bacillaceae</taxon>
        <taxon>Bacillus</taxon>
    </lineage>
</organism>
<dbReference type="RefSeq" id="WP_108611113.1">
    <property type="nucleotide sequence ID" value="NZ_CP049589.1"/>
</dbReference>
<evidence type="ECO:0000313" key="3">
    <source>
        <dbReference type="Proteomes" id="UP001467674"/>
    </source>
</evidence>
<sequence>MALDFYEYPSCGTCRKAKKWLEEHNKDINSIHIVEETPDKETLKALYEKSGLELKKFFNTSGQKYRELQLKDKLPAMSEDEQLELLASNGMLIKRPITTDSKRVTVGFNEDTFKSVWK</sequence>